<evidence type="ECO:0000313" key="1">
    <source>
        <dbReference type="EMBL" id="WAQ85789.1"/>
    </source>
</evidence>
<gene>
    <name evidence="1" type="ORF">PtA15_6A418</name>
</gene>
<organism evidence="1 2">
    <name type="scientific">Puccinia triticina</name>
    <dbReference type="NCBI Taxonomy" id="208348"/>
    <lineage>
        <taxon>Eukaryota</taxon>
        <taxon>Fungi</taxon>
        <taxon>Dikarya</taxon>
        <taxon>Basidiomycota</taxon>
        <taxon>Pucciniomycotina</taxon>
        <taxon>Pucciniomycetes</taxon>
        <taxon>Pucciniales</taxon>
        <taxon>Pucciniaceae</taxon>
        <taxon>Puccinia</taxon>
    </lineage>
</organism>
<proteinExistence type="predicted"/>
<reference evidence="1" key="1">
    <citation type="submission" date="2022-10" db="EMBL/GenBank/DDBJ databases">
        <title>Puccinia triticina Genome sequencing and assembly.</title>
        <authorList>
            <person name="Li C."/>
        </authorList>
    </citation>
    <scope>NUCLEOTIDE SEQUENCE</scope>
    <source>
        <strain evidence="1">Pt15</strain>
    </source>
</reference>
<dbReference type="Proteomes" id="UP001164743">
    <property type="component" value="Chromosome 6A"/>
</dbReference>
<keyword evidence="2" id="KW-1185">Reference proteome</keyword>
<dbReference type="EMBL" id="CP110426">
    <property type="protein sequence ID" value="WAQ85789.1"/>
    <property type="molecule type" value="Genomic_DNA"/>
</dbReference>
<sequence length="111" mass="12262">MHQFQVLSHTLLRMAEERMPGIGQTTAPLFSNIGDTSGMTGAEIAVLTGELTEVGWAALKRMDALMKNKTHMKAFIKNSDELSMLLLKEQSFEIVGMLENANILAAQKQIQ</sequence>
<name>A0ABY7CKX3_9BASI</name>
<evidence type="ECO:0000313" key="2">
    <source>
        <dbReference type="Proteomes" id="UP001164743"/>
    </source>
</evidence>
<dbReference type="RefSeq" id="XP_053021344.1">
    <property type="nucleotide sequence ID" value="XM_053170121.1"/>
</dbReference>
<accession>A0ABY7CKX3</accession>
<dbReference type="GeneID" id="77811016"/>
<protein>
    <submittedName>
        <fullName evidence="1">Uncharacterized protein</fullName>
    </submittedName>
</protein>